<keyword evidence="1" id="KW-0812">Transmembrane</keyword>
<proteinExistence type="predicted"/>
<keyword evidence="1" id="KW-1133">Transmembrane helix</keyword>
<dbReference type="AlphaFoldDB" id="A0A9P4S8K2"/>
<dbReference type="Proteomes" id="UP000799429">
    <property type="component" value="Unassembled WGS sequence"/>
</dbReference>
<reference evidence="2" key="1">
    <citation type="journal article" date="2020" name="Stud. Mycol.">
        <title>101 Dothideomycetes genomes: a test case for predicting lifestyles and emergence of pathogens.</title>
        <authorList>
            <person name="Haridas S."/>
            <person name="Albert R."/>
            <person name="Binder M."/>
            <person name="Bloem J."/>
            <person name="Labutti K."/>
            <person name="Salamov A."/>
            <person name="Andreopoulos B."/>
            <person name="Baker S."/>
            <person name="Barry K."/>
            <person name="Bills G."/>
            <person name="Bluhm B."/>
            <person name="Cannon C."/>
            <person name="Castanera R."/>
            <person name="Culley D."/>
            <person name="Daum C."/>
            <person name="Ezra D."/>
            <person name="Gonzalez J."/>
            <person name="Henrissat B."/>
            <person name="Kuo A."/>
            <person name="Liang C."/>
            <person name="Lipzen A."/>
            <person name="Lutzoni F."/>
            <person name="Magnuson J."/>
            <person name="Mondo S."/>
            <person name="Nolan M."/>
            <person name="Ohm R."/>
            <person name="Pangilinan J."/>
            <person name="Park H.-J."/>
            <person name="Ramirez L."/>
            <person name="Alfaro M."/>
            <person name="Sun H."/>
            <person name="Tritt A."/>
            <person name="Yoshinaga Y."/>
            <person name="Zwiers L.-H."/>
            <person name="Turgeon B."/>
            <person name="Goodwin S."/>
            <person name="Spatafora J."/>
            <person name="Crous P."/>
            <person name="Grigoriev I."/>
        </authorList>
    </citation>
    <scope>NUCLEOTIDE SEQUENCE</scope>
    <source>
        <strain evidence="2">CBS 101060</strain>
    </source>
</reference>
<feature type="transmembrane region" description="Helical" evidence="1">
    <location>
        <begin position="6"/>
        <end position="27"/>
    </location>
</feature>
<evidence type="ECO:0000313" key="2">
    <source>
        <dbReference type="EMBL" id="KAF2837889.1"/>
    </source>
</evidence>
<organism evidence="2 3">
    <name type="scientific">Patellaria atrata CBS 101060</name>
    <dbReference type="NCBI Taxonomy" id="1346257"/>
    <lineage>
        <taxon>Eukaryota</taxon>
        <taxon>Fungi</taxon>
        <taxon>Dikarya</taxon>
        <taxon>Ascomycota</taxon>
        <taxon>Pezizomycotina</taxon>
        <taxon>Dothideomycetes</taxon>
        <taxon>Dothideomycetes incertae sedis</taxon>
        <taxon>Patellariales</taxon>
        <taxon>Patellariaceae</taxon>
        <taxon>Patellaria</taxon>
    </lineage>
</organism>
<protein>
    <submittedName>
        <fullName evidence="2">Uncharacterized protein</fullName>
    </submittedName>
</protein>
<gene>
    <name evidence="2" type="ORF">M501DRAFT_144619</name>
</gene>
<dbReference type="EMBL" id="MU006098">
    <property type="protein sequence ID" value="KAF2837889.1"/>
    <property type="molecule type" value="Genomic_DNA"/>
</dbReference>
<keyword evidence="1" id="KW-0472">Membrane</keyword>
<evidence type="ECO:0000256" key="1">
    <source>
        <dbReference type="SAM" id="Phobius"/>
    </source>
</evidence>
<accession>A0A9P4S8K2</accession>
<comment type="caution">
    <text evidence="2">The sequence shown here is derived from an EMBL/GenBank/DDBJ whole genome shotgun (WGS) entry which is preliminary data.</text>
</comment>
<name>A0A9P4S8K2_9PEZI</name>
<keyword evidence="3" id="KW-1185">Reference proteome</keyword>
<evidence type="ECO:0000313" key="3">
    <source>
        <dbReference type="Proteomes" id="UP000799429"/>
    </source>
</evidence>
<sequence>MMFEPWLVRTVTGLSVLVFCKVIFWLIKLPCLVHVSPANDKWRLYERSAGLYDHFNFNRRAYSGFLGEGLDLGTLAGSGASFAVGVASIRNVIIRAVSMLSRDMDISYNDIGRAIFPPTLEFPQRLSDYMVGFHLCRRRLAYAKLYLIINRYASISTKPAASCSIFHLYVGKRTEPEQLYTVNFQNRKLSRYC</sequence>